<gene>
    <name evidence="1" type="ORF">EV386_1761</name>
</gene>
<dbReference type="SUPFAM" id="SSF143744">
    <property type="entry name" value="GlcG-like"/>
    <property type="match status" value="1"/>
</dbReference>
<comment type="caution">
    <text evidence="1">The sequence shown here is derived from an EMBL/GenBank/DDBJ whole genome shotgun (WGS) entry which is preliminary data.</text>
</comment>
<dbReference type="Proteomes" id="UP000293852">
    <property type="component" value="Unassembled WGS sequence"/>
</dbReference>
<dbReference type="InterPro" id="IPR038084">
    <property type="entry name" value="PduO/GlcC-like_sf"/>
</dbReference>
<evidence type="ECO:0000313" key="2">
    <source>
        <dbReference type="Proteomes" id="UP000293852"/>
    </source>
</evidence>
<evidence type="ECO:0000313" key="1">
    <source>
        <dbReference type="EMBL" id="RZS61462.1"/>
    </source>
</evidence>
<accession>A0A4Q7M4A2</accession>
<reference evidence="1 2" key="1">
    <citation type="submission" date="2019-02" db="EMBL/GenBank/DDBJ databases">
        <title>Sequencing the genomes of 1000 actinobacteria strains.</title>
        <authorList>
            <person name="Klenk H.-P."/>
        </authorList>
    </citation>
    <scope>NUCLEOTIDE SEQUENCE [LARGE SCALE GENOMIC DNA]</scope>
    <source>
        <strain evidence="1 2">DSM 16932</strain>
    </source>
</reference>
<dbReference type="OrthoDB" id="9778896at2"/>
<sequence>MGIVYEQRNLTVDGAMTVLEGARRKASEMGVAVCLAVTDQSGTLLAFARMDGAPRLSIQLAQDKAYTVTAFGLPTSAWYPMLEKVPSLLHGIVKADRLMVFPGGVPVTLDGVPVGAVGVSGGTVEEDDEIATAGAAALVAA</sequence>
<dbReference type="Pfam" id="PF03928">
    <property type="entry name" value="HbpS-like"/>
    <property type="match status" value="1"/>
</dbReference>
<dbReference type="AlphaFoldDB" id="A0A4Q7M4A2"/>
<dbReference type="RefSeq" id="WP_130414166.1">
    <property type="nucleotide sequence ID" value="NZ_SGWX01000001.1"/>
</dbReference>
<dbReference type="PANTHER" id="PTHR34309:SF1">
    <property type="entry name" value="PROTEIN GLCG"/>
    <property type="match status" value="1"/>
</dbReference>
<dbReference type="InterPro" id="IPR052517">
    <property type="entry name" value="GlcG_carb_metab_protein"/>
</dbReference>
<name>A0A4Q7M4A2_9MICO</name>
<proteinExistence type="predicted"/>
<dbReference type="PANTHER" id="PTHR34309">
    <property type="entry name" value="SLR1406 PROTEIN"/>
    <property type="match status" value="1"/>
</dbReference>
<protein>
    <submittedName>
        <fullName evidence="1">Uncharacterized protein GlcG (DUF336 family)</fullName>
    </submittedName>
</protein>
<dbReference type="InterPro" id="IPR005624">
    <property type="entry name" value="PduO/GlcC-like"/>
</dbReference>
<dbReference type="EMBL" id="SGWX01000001">
    <property type="protein sequence ID" value="RZS61462.1"/>
    <property type="molecule type" value="Genomic_DNA"/>
</dbReference>
<dbReference type="Gene3D" id="3.30.450.150">
    <property type="entry name" value="Haem-degrading domain"/>
    <property type="match status" value="1"/>
</dbReference>
<keyword evidence="2" id="KW-1185">Reference proteome</keyword>
<organism evidence="1 2">
    <name type="scientific">Xylanimonas ulmi</name>
    <dbReference type="NCBI Taxonomy" id="228973"/>
    <lineage>
        <taxon>Bacteria</taxon>
        <taxon>Bacillati</taxon>
        <taxon>Actinomycetota</taxon>
        <taxon>Actinomycetes</taxon>
        <taxon>Micrococcales</taxon>
        <taxon>Promicromonosporaceae</taxon>
        <taxon>Xylanimonas</taxon>
    </lineage>
</organism>